<dbReference type="InterPro" id="IPR013148">
    <property type="entry name" value="Glyco_hydro_32_N"/>
</dbReference>
<keyword evidence="9" id="KW-1185">Reference proteome</keyword>
<evidence type="ECO:0000256" key="3">
    <source>
        <dbReference type="ARBA" id="ARBA00022801"/>
    </source>
</evidence>
<dbReference type="CDD" id="cd18623">
    <property type="entry name" value="GH32_ScrB-like"/>
    <property type="match status" value="1"/>
</dbReference>
<dbReference type="InterPro" id="IPR013320">
    <property type="entry name" value="ConA-like_dom_sf"/>
</dbReference>
<dbReference type="Gene3D" id="2.115.10.20">
    <property type="entry name" value="Glycosyl hydrolase domain, family 43"/>
    <property type="match status" value="1"/>
</dbReference>
<evidence type="ECO:0000256" key="4">
    <source>
        <dbReference type="ARBA" id="ARBA00023295"/>
    </source>
</evidence>
<dbReference type="SUPFAM" id="SSF49899">
    <property type="entry name" value="Concanavalin A-like lectins/glucanases"/>
    <property type="match status" value="1"/>
</dbReference>
<dbReference type="InterPro" id="IPR018053">
    <property type="entry name" value="Glyco_hydro_32_AS"/>
</dbReference>
<evidence type="ECO:0000313" key="9">
    <source>
        <dbReference type="Proteomes" id="UP000461754"/>
    </source>
</evidence>
<evidence type="ECO:0000256" key="5">
    <source>
        <dbReference type="RuleBase" id="RU362110"/>
    </source>
</evidence>
<comment type="caution">
    <text evidence="8">The sequence shown here is derived from an EMBL/GenBank/DDBJ whole genome shotgun (WGS) entry which is preliminary data.</text>
</comment>
<protein>
    <recommendedName>
        <fullName evidence="2">beta-fructofuranosidase</fullName>
        <ecNumber evidence="2">3.2.1.26</ecNumber>
    </recommendedName>
</protein>
<sequence length="468" mass="53395">MKRDPWRLAYHLMPPDGWLNDPNGLCEANGVYHVYFQYAPNTPAPDGRMARTWGHYAGPDLINLSFKGVPFWPETLDRDGCYSGSALVEDDGTIDLYYTGNIKEAGDYDYIHDGRLSNTILVKTADGGRTYSDKHLLFGTPDYPKDCTRHVRDPKVWREDDQYYMVLGARMNDDSGAVLFYESLDGVSWRLLKIEKTGEPFGYMWECPDYFEMDGQPVLAFCPQGLEAEDFCFQNNHQSGYSLLSGDLRGKQMFGPFREWDMGFDFYAPQSFVDDRGRRIMIGWAGLPDKPYGNPTAQRGWENCLTVPRVLIKKGNRILQKPISGLKRLRKNPSRPDGEGRLTLPDASGDIEIAFADPASSWDIQMGEGVCLHYNGCIVRLALDEKTGCGRDERLARLDGVRNARLLVDRSILEIYLNDGETVFTTRYYADFETDRRLEMKFNCAGADIYAWEMQPMPANKIYDEEEN</sequence>
<dbReference type="EMBL" id="VUMO01000015">
    <property type="protein sequence ID" value="MSS20567.1"/>
    <property type="molecule type" value="Genomic_DNA"/>
</dbReference>
<dbReference type="InterPro" id="IPR023296">
    <property type="entry name" value="Glyco_hydro_beta-prop_sf"/>
</dbReference>
<dbReference type="GO" id="GO:0004564">
    <property type="term" value="F:beta-fructofuranosidase activity"/>
    <property type="evidence" value="ECO:0007669"/>
    <property type="project" value="UniProtKB-EC"/>
</dbReference>
<dbReference type="InterPro" id="IPR013189">
    <property type="entry name" value="Glyco_hydro_32_C"/>
</dbReference>
<dbReference type="RefSeq" id="WP_154576931.1">
    <property type="nucleotide sequence ID" value="NZ_VUMO01000015.1"/>
</dbReference>
<dbReference type="Pfam" id="PF08244">
    <property type="entry name" value="Glyco_hydro_32C"/>
    <property type="match status" value="1"/>
</dbReference>
<feature type="domain" description="Glycosyl hydrolase family 32 N-terminal" evidence="6">
    <location>
        <begin position="11"/>
        <end position="322"/>
    </location>
</feature>
<dbReference type="SUPFAM" id="SSF75005">
    <property type="entry name" value="Arabinanase/levansucrase/invertase"/>
    <property type="match status" value="1"/>
</dbReference>
<dbReference type="PROSITE" id="PS00609">
    <property type="entry name" value="GLYCOSYL_HYDROL_F32"/>
    <property type="match status" value="1"/>
</dbReference>
<dbReference type="PANTHER" id="PTHR43101">
    <property type="entry name" value="BETA-FRUCTOSIDASE"/>
    <property type="match status" value="1"/>
</dbReference>
<keyword evidence="3 5" id="KW-0378">Hydrolase</keyword>
<organism evidence="8 9">
    <name type="scientific">Pseudoramibacter porci</name>
    <dbReference type="NCBI Taxonomy" id="2606631"/>
    <lineage>
        <taxon>Bacteria</taxon>
        <taxon>Bacillati</taxon>
        <taxon>Bacillota</taxon>
        <taxon>Clostridia</taxon>
        <taxon>Eubacteriales</taxon>
        <taxon>Eubacteriaceae</taxon>
        <taxon>Pseudoramibacter</taxon>
    </lineage>
</organism>
<reference evidence="8 9" key="1">
    <citation type="submission" date="2019-08" db="EMBL/GenBank/DDBJ databases">
        <title>In-depth cultivation of the pig gut microbiome towards novel bacterial diversity and tailored functional studies.</title>
        <authorList>
            <person name="Wylensek D."/>
            <person name="Hitch T.C.A."/>
            <person name="Clavel T."/>
        </authorList>
    </citation>
    <scope>NUCLEOTIDE SEQUENCE [LARGE SCALE GENOMIC DNA]</scope>
    <source>
        <strain evidence="8 9">RF-744-FAT-4</strain>
    </source>
</reference>
<dbReference type="Pfam" id="PF00251">
    <property type="entry name" value="Glyco_hydro_32N"/>
    <property type="match status" value="1"/>
</dbReference>
<evidence type="ECO:0000259" key="6">
    <source>
        <dbReference type="Pfam" id="PF00251"/>
    </source>
</evidence>
<dbReference type="AlphaFoldDB" id="A0A7X2NH84"/>
<dbReference type="InterPro" id="IPR001362">
    <property type="entry name" value="Glyco_hydro_32"/>
</dbReference>
<proteinExistence type="inferred from homology"/>
<evidence type="ECO:0000256" key="1">
    <source>
        <dbReference type="ARBA" id="ARBA00009902"/>
    </source>
</evidence>
<dbReference type="GO" id="GO:0005975">
    <property type="term" value="P:carbohydrate metabolic process"/>
    <property type="evidence" value="ECO:0007669"/>
    <property type="project" value="InterPro"/>
</dbReference>
<dbReference type="SMART" id="SM00640">
    <property type="entry name" value="Glyco_32"/>
    <property type="match status" value="1"/>
</dbReference>
<name>A0A7X2NH84_9FIRM</name>
<feature type="domain" description="Glycosyl hydrolase family 32 C-terminal" evidence="7">
    <location>
        <begin position="405"/>
        <end position="447"/>
    </location>
</feature>
<dbReference type="InterPro" id="IPR051214">
    <property type="entry name" value="GH32_Enzymes"/>
</dbReference>
<dbReference type="Gene3D" id="2.60.120.560">
    <property type="entry name" value="Exo-inulinase, domain 1"/>
    <property type="match status" value="1"/>
</dbReference>
<dbReference type="EC" id="3.2.1.26" evidence="2"/>
<keyword evidence="4 5" id="KW-0326">Glycosidase</keyword>
<accession>A0A7X2NH84</accession>
<gene>
    <name evidence="8" type="ORF">FYJ52_09175</name>
</gene>
<dbReference type="Proteomes" id="UP000461754">
    <property type="component" value="Unassembled WGS sequence"/>
</dbReference>
<evidence type="ECO:0000259" key="7">
    <source>
        <dbReference type="Pfam" id="PF08244"/>
    </source>
</evidence>
<comment type="similarity">
    <text evidence="1 5">Belongs to the glycosyl hydrolase 32 family.</text>
</comment>
<evidence type="ECO:0000256" key="2">
    <source>
        <dbReference type="ARBA" id="ARBA00012758"/>
    </source>
</evidence>
<evidence type="ECO:0000313" key="8">
    <source>
        <dbReference type="EMBL" id="MSS20567.1"/>
    </source>
</evidence>
<dbReference type="PANTHER" id="PTHR43101:SF1">
    <property type="entry name" value="BETA-FRUCTOSIDASE"/>
    <property type="match status" value="1"/>
</dbReference>